<dbReference type="InterPro" id="IPR001647">
    <property type="entry name" value="HTH_TetR"/>
</dbReference>
<evidence type="ECO:0000256" key="4">
    <source>
        <dbReference type="PROSITE-ProRule" id="PRU00335"/>
    </source>
</evidence>
<name>A0A2V1K855_9ACTO</name>
<accession>A0A2V1K855</accession>
<keyword evidence="1" id="KW-0805">Transcription regulation</keyword>
<dbReference type="OrthoDB" id="3192968at2"/>
<dbReference type="AlphaFoldDB" id="A0A2V1K855"/>
<comment type="caution">
    <text evidence="6">The sequence shown here is derived from an EMBL/GenBank/DDBJ whole genome shotgun (WGS) entry which is preliminary data.</text>
</comment>
<feature type="DNA-binding region" description="H-T-H motif" evidence="4">
    <location>
        <begin position="41"/>
        <end position="60"/>
    </location>
</feature>
<protein>
    <submittedName>
        <fullName evidence="6">TetR family transcriptional regulator</fullName>
    </submittedName>
</protein>
<evidence type="ECO:0000256" key="1">
    <source>
        <dbReference type="ARBA" id="ARBA00023015"/>
    </source>
</evidence>
<dbReference type="PROSITE" id="PS50977">
    <property type="entry name" value="HTH_TETR_2"/>
    <property type="match status" value="1"/>
</dbReference>
<feature type="domain" description="HTH tetR-type" evidence="5">
    <location>
        <begin position="19"/>
        <end position="78"/>
    </location>
</feature>
<dbReference type="RefSeq" id="WP_109094133.1">
    <property type="nucleotide sequence ID" value="NZ_QETB01000005.1"/>
</dbReference>
<evidence type="ECO:0000256" key="2">
    <source>
        <dbReference type="ARBA" id="ARBA00023125"/>
    </source>
</evidence>
<sequence length="193" mass="20913">MKATHPKVTAQNRGPAAAAANRDAILQSARQLFAERGLDVPFSAIAQEAEVSQGVLYRHFRSRVDLAVAVFEENVATIIRASNMHVHPEDRFHAAWKQMVDLTVSHVAFIETVAESALDPRIEDLSEEIRVFLRPVLAEAQASGAAPADITLETLFVALRASYGLVKTHPISEGSARDEVEGLLEALGLPTAP</sequence>
<organism evidence="6 7">
    <name type="scientific">Ancrocorticia populi</name>
    <dbReference type="NCBI Taxonomy" id="2175228"/>
    <lineage>
        <taxon>Bacteria</taxon>
        <taxon>Bacillati</taxon>
        <taxon>Actinomycetota</taxon>
        <taxon>Actinomycetes</taxon>
        <taxon>Actinomycetales</taxon>
        <taxon>Actinomycetaceae</taxon>
        <taxon>Ancrocorticia</taxon>
    </lineage>
</organism>
<dbReference type="PANTHER" id="PTHR30055:SF234">
    <property type="entry name" value="HTH-TYPE TRANSCRIPTIONAL REGULATOR BETI"/>
    <property type="match status" value="1"/>
</dbReference>
<dbReference type="PANTHER" id="PTHR30055">
    <property type="entry name" value="HTH-TYPE TRANSCRIPTIONAL REGULATOR RUTR"/>
    <property type="match status" value="1"/>
</dbReference>
<dbReference type="Proteomes" id="UP000245283">
    <property type="component" value="Unassembled WGS sequence"/>
</dbReference>
<reference evidence="7" key="1">
    <citation type="submission" date="2018-05" db="EMBL/GenBank/DDBJ databases">
        <authorList>
            <person name="Li Y."/>
        </authorList>
    </citation>
    <scope>NUCLEOTIDE SEQUENCE [LARGE SCALE GENOMIC DNA]</scope>
    <source>
        <strain evidence="7">sk1b4</strain>
    </source>
</reference>
<keyword evidence="2 4" id="KW-0238">DNA-binding</keyword>
<dbReference type="InterPro" id="IPR050109">
    <property type="entry name" value="HTH-type_TetR-like_transc_reg"/>
</dbReference>
<dbReference type="GO" id="GO:0000976">
    <property type="term" value="F:transcription cis-regulatory region binding"/>
    <property type="evidence" value="ECO:0007669"/>
    <property type="project" value="TreeGrafter"/>
</dbReference>
<evidence type="ECO:0000259" key="5">
    <source>
        <dbReference type="PROSITE" id="PS50977"/>
    </source>
</evidence>
<keyword evidence="3" id="KW-0804">Transcription</keyword>
<dbReference type="PRINTS" id="PR00455">
    <property type="entry name" value="HTHTETR"/>
</dbReference>
<dbReference type="EMBL" id="QETB01000005">
    <property type="protein sequence ID" value="PWF25645.1"/>
    <property type="molecule type" value="Genomic_DNA"/>
</dbReference>
<proteinExistence type="predicted"/>
<dbReference type="SUPFAM" id="SSF46689">
    <property type="entry name" value="Homeodomain-like"/>
    <property type="match status" value="1"/>
</dbReference>
<evidence type="ECO:0000256" key="3">
    <source>
        <dbReference type="ARBA" id="ARBA00023163"/>
    </source>
</evidence>
<evidence type="ECO:0000313" key="6">
    <source>
        <dbReference type="EMBL" id="PWF25645.1"/>
    </source>
</evidence>
<keyword evidence="7" id="KW-1185">Reference proteome</keyword>
<gene>
    <name evidence="6" type="ORF">DD236_09330</name>
</gene>
<dbReference type="InterPro" id="IPR009057">
    <property type="entry name" value="Homeodomain-like_sf"/>
</dbReference>
<dbReference type="Pfam" id="PF00440">
    <property type="entry name" value="TetR_N"/>
    <property type="match status" value="1"/>
</dbReference>
<evidence type="ECO:0000313" key="7">
    <source>
        <dbReference type="Proteomes" id="UP000245283"/>
    </source>
</evidence>
<dbReference type="GO" id="GO:0003700">
    <property type="term" value="F:DNA-binding transcription factor activity"/>
    <property type="evidence" value="ECO:0007669"/>
    <property type="project" value="TreeGrafter"/>
</dbReference>
<dbReference type="Gene3D" id="1.10.357.10">
    <property type="entry name" value="Tetracycline Repressor, domain 2"/>
    <property type="match status" value="1"/>
</dbReference>